<dbReference type="Proteomes" id="UP000308600">
    <property type="component" value="Unassembled WGS sequence"/>
</dbReference>
<evidence type="ECO:0000313" key="2">
    <source>
        <dbReference type="Proteomes" id="UP000308600"/>
    </source>
</evidence>
<dbReference type="EMBL" id="ML208550">
    <property type="protein sequence ID" value="TFK62923.1"/>
    <property type="molecule type" value="Genomic_DNA"/>
</dbReference>
<protein>
    <submittedName>
        <fullName evidence="1">Uncharacterized protein</fullName>
    </submittedName>
</protein>
<accession>A0ACD3AB95</accession>
<keyword evidence="2" id="KW-1185">Reference proteome</keyword>
<gene>
    <name evidence="1" type="ORF">BDN72DRAFT_848212</name>
</gene>
<sequence>MTVSMATNKIHPHSAERQPQHIQRREYNDHDGIIRPRNDTKLKTKEMKKNSSEIIKGLQNLKRTFDAQCEQLQRLRRGRLRFWRIIPPPVPPKTAVPSPFPPTVVAYPHVRPNDPSKKPKQKEVKLDKVQQHHAERRETHPVLQKELEPAKPGWFRRHTVPPPVPPKDACYALAEGSQLKVQSMSNLNDKPRREWDSRLLVGKVSSNGLGPIEDCGCAICDTNRNRKRA</sequence>
<evidence type="ECO:0000313" key="1">
    <source>
        <dbReference type="EMBL" id="TFK62923.1"/>
    </source>
</evidence>
<name>A0ACD3AB95_9AGAR</name>
<reference evidence="1 2" key="1">
    <citation type="journal article" date="2019" name="Nat. Ecol. Evol.">
        <title>Megaphylogeny resolves global patterns of mushroom evolution.</title>
        <authorList>
            <person name="Varga T."/>
            <person name="Krizsan K."/>
            <person name="Foldi C."/>
            <person name="Dima B."/>
            <person name="Sanchez-Garcia M."/>
            <person name="Sanchez-Ramirez S."/>
            <person name="Szollosi G.J."/>
            <person name="Szarkandi J.G."/>
            <person name="Papp V."/>
            <person name="Albert L."/>
            <person name="Andreopoulos W."/>
            <person name="Angelini C."/>
            <person name="Antonin V."/>
            <person name="Barry K.W."/>
            <person name="Bougher N.L."/>
            <person name="Buchanan P."/>
            <person name="Buyck B."/>
            <person name="Bense V."/>
            <person name="Catcheside P."/>
            <person name="Chovatia M."/>
            <person name="Cooper J."/>
            <person name="Damon W."/>
            <person name="Desjardin D."/>
            <person name="Finy P."/>
            <person name="Geml J."/>
            <person name="Haridas S."/>
            <person name="Hughes K."/>
            <person name="Justo A."/>
            <person name="Karasinski D."/>
            <person name="Kautmanova I."/>
            <person name="Kiss B."/>
            <person name="Kocsube S."/>
            <person name="Kotiranta H."/>
            <person name="LaButti K.M."/>
            <person name="Lechner B.E."/>
            <person name="Liimatainen K."/>
            <person name="Lipzen A."/>
            <person name="Lukacs Z."/>
            <person name="Mihaltcheva S."/>
            <person name="Morgado L.N."/>
            <person name="Niskanen T."/>
            <person name="Noordeloos M.E."/>
            <person name="Ohm R.A."/>
            <person name="Ortiz-Santana B."/>
            <person name="Ovrebo C."/>
            <person name="Racz N."/>
            <person name="Riley R."/>
            <person name="Savchenko A."/>
            <person name="Shiryaev A."/>
            <person name="Soop K."/>
            <person name="Spirin V."/>
            <person name="Szebenyi C."/>
            <person name="Tomsovsky M."/>
            <person name="Tulloss R.E."/>
            <person name="Uehling J."/>
            <person name="Grigoriev I.V."/>
            <person name="Vagvolgyi C."/>
            <person name="Papp T."/>
            <person name="Martin F.M."/>
            <person name="Miettinen O."/>
            <person name="Hibbett D.S."/>
            <person name="Nagy L.G."/>
        </authorList>
    </citation>
    <scope>NUCLEOTIDE SEQUENCE [LARGE SCALE GENOMIC DNA]</scope>
    <source>
        <strain evidence="1 2">NL-1719</strain>
    </source>
</reference>
<proteinExistence type="predicted"/>
<organism evidence="1 2">
    <name type="scientific">Pluteus cervinus</name>
    <dbReference type="NCBI Taxonomy" id="181527"/>
    <lineage>
        <taxon>Eukaryota</taxon>
        <taxon>Fungi</taxon>
        <taxon>Dikarya</taxon>
        <taxon>Basidiomycota</taxon>
        <taxon>Agaricomycotina</taxon>
        <taxon>Agaricomycetes</taxon>
        <taxon>Agaricomycetidae</taxon>
        <taxon>Agaricales</taxon>
        <taxon>Pluteineae</taxon>
        <taxon>Pluteaceae</taxon>
        <taxon>Pluteus</taxon>
    </lineage>
</organism>